<dbReference type="InterPro" id="IPR000595">
    <property type="entry name" value="cNMP-bd_dom"/>
</dbReference>
<dbReference type="AlphaFoldDB" id="A0A0V0R3A8"/>
<dbReference type="Proteomes" id="UP000054937">
    <property type="component" value="Unassembled WGS sequence"/>
</dbReference>
<proteinExistence type="predicted"/>
<evidence type="ECO:0000313" key="2">
    <source>
        <dbReference type="EMBL" id="KRX08941.1"/>
    </source>
</evidence>
<sequence length="213" mass="25379">MFGEMALINNLPRGATIVTSKDTQFAVLSAPDYRKILKTYYDNKITDKMLFFKQHLLNELPVEQIKKVAYQSIQKNNKMKLFKGQEVFKQGDKSVSVFLIKKGQIERLAPFLAQNQLLKQRLEKQAYYKEKQMHEQIEKFKRTRFSDNLRVLEDIEFQKMKNKLPFEVNFPKKFKKPEIQGTKKKQLGDKEKLNLEEKKSYQLKQEQGKKQYM</sequence>
<evidence type="ECO:0000259" key="1">
    <source>
        <dbReference type="PROSITE" id="PS50042"/>
    </source>
</evidence>
<dbReference type="InterPro" id="IPR014710">
    <property type="entry name" value="RmlC-like_jellyroll"/>
</dbReference>
<dbReference type="Gene3D" id="2.60.120.10">
    <property type="entry name" value="Jelly Rolls"/>
    <property type="match status" value="1"/>
</dbReference>
<dbReference type="InterPro" id="IPR018490">
    <property type="entry name" value="cNMP-bd_dom_sf"/>
</dbReference>
<evidence type="ECO:0000313" key="3">
    <source>
        <dbReference type="Proteomes" id="UP000054937"/>
    </source>
</evidence>
<gene>
    <name evidence="2" type="ORF">PPERSA_09045</name>
</gene>
<feature type="domain" description="Cyclic nucleotide-binding" evidence="1">
    <location>
        <begin position="1"/>
        <end position="37"/>
    </location>
</feature>
<dbReference type="PANTHER" id="PTHR23011">
    <property type="entry name" value="CYCLIC NUCLEOTIDE-BINDING DOMAIN CONTAINING PROTEIN"/>
    <property type="match status" value="1"/>
</dbReference>
<dbReference type="PROSITE" id="PS50042">
    <property type="entry name" value="CNMP_BINDING_3"/>
    <property type="match status" value="2"/>
</dbReference>
<accession>A0A0V0R3A8</accession>
<keyword evidence="3" id="KW-1185">Reference proteome</keyword>
<dbReference type="EMBL" id="LDAU01000057">
    <property type="protein sequence ID" value="KRX08941.1"/>
    <property type="molecule type" value="Genomic_DNA"/>
</dbReference>
<feature type="domain" description="Cyclic nucleotide-binding" evidence="1">
    <location>
        <begin position="56"/>
        <end position="106"/>
    </location>
</feature>
<reference evidence="2 3" key="1">
    <citation type="journal article" date="2015" name="Sci. Rep.">
        <title>Genome of the facultative scuticociliatosis pathogen Pseudocohnilembus persalinus provides insight into its virulence through horizontal gene transfer.</title>
        <authorList>
            <person name="Xiong J."/>
            <person name="Wang G."/>
            <person name="Cheng J."/>
            <person name="Tian M."/>
            <person name="Pan X."/>
            <person name="Warren A."/>
            <person name="Jiang C."/>
            <person name="Yuan D."/>
            <person name="Miao W."/>
        </authorList>
    </citation>
    <scope>NUCLEOTIDE SEQUENCE [LARGE SCALE GENOMIC DNA]</scope>
    <source>
        <strain evidence="2">36N120E</strain>
    </source>
</reference>
<dbReference type="PANTHER" id="PTHR23011:SF28">
    <property type="entry name" value="CYCLIC NUCLEOTIDE-BINDING DOMAIN CONTAINING PROTEIN"/>
    <property type="match status" value="1"/>
</dbReference>
<dbReference type="SUPFAM" id="SSF51206">
    <property type="entry name" value="cAMP-binding domain-like"/>
    <property type="match status" value="2"/>
</dbReference>
<dbReference type="OrthoDB" id="289424at2759"/>
<comment type="caution">
    <text evidence="2">The sequence shown here is derived from an EMBL/GenBank/DDBJ whole genome shotgun (WGS) entry which is preliminary data.</text>
</comment>
<name>A0A0V0R3A8_PSEPJ</name>
<dbReference type="InParanoid" id="A0A0V0R3A8"/>
<organism evidence="2 3">
    <name type="scientific">Pseudocohnilembus persalinus</name>
    <name type="common">Ciliate</name>
    <dbReference type="NCBI Taxonomy" id="266149"/>
    <lineage>
        <taxon>Eukaryota</taxon>
        <taxon>Sar</taxon>
        <taxon>Alveolata</taxon>
        <taxon>Ciliophora</taxon>
        <taxon>Intramacronucleata</taxon>
        <taxon>Oligohymenophorea</taxon>
        <taxon>Scuticociliatia</taxon>
        <taxon>Philasterida</taxon>
        <taxon>Pseudocohnilembidae</taxon>
        <taxon>Pseudocohnilembus</taxon>
    </lineage>
</organism>
<protein>
    <submittedName>
        <fullName evidence="2">Cyclic nucleotide-binding protein</fullName>
    </submittedName>
</protein>